<evidence type="ECO:0000313" key="1">
    <source>
        <dbReference type="EMBL" id="SUA93130.1"/>
    </source>
</evidence>
<dbReference type="RefSeq" id="WP_237171262.1">
    <property type="nucleotide sequence ID" value="NZ_CP010310.2"/>
</dbReference>
<name>A0AAJ4ZGY3_PANPU</name>
<sequence length="357" mass="35525">MTTAYVASNQLPMAALPTVGGIFQRFPATVTNTGDATYAPDGLAASPIYGLGGQPLQGNEIVAGGNVTLVSYIGPLLNSGNLCWVLLDCTGGAQQVAPAVQSQQAVQFGQVAGVVGSARNLQLVVATASNSASLTADEIIVETALGGLRYCLSSFSQTINLATTGAGGMDAGSAPATGFVALYAIYNPATKAAALLATGLASTAPPNTYGGGHMPAGYTASALLSIWATNSSGQLAVGYQYDRTREFPIVDVFSTSTSASTPTIFSIASAVPLGAKSFGGTMTSRNSTAGAGTAAAIMGSASGIGQTNCNSSAGSANFGVSIGYKNVPILVPQTAYYTMSASTGGPGFQVAVGSYTI</sequence>
<accession>A0AAJ4ZGY3</accession>
<gene>
    <name evidence="1" type="ORF">NCTC13159_04683</name>
</gene>
<dbReference type="Proteomes" id="UP000254589">
    <property type="component" value="Unassembled WGS sequence"/>
</dbReference>
<comment type="caution">
    <text evidence="1">The sequence shown here is derived from an EMBL/GenBank/DDBJ whole genome shotgun (WGS) entry which is preliminary data.</text>
</comment>
<evidence type="ECO:0008006" key="3">
    <source>
        <dbReference type="Google" id="ProtNLM"/>
    </source>
</evidence>
<dbReference type="EMBL" id="UGSJ01000001">
    <property type="protein sequence ID" value="SUA93130.1"/>
    <property type="molecule type" value="Genomic_DNA"/>
</dbReference>
<protein>
    <recommendedName>
        <fullName evidence="3">Phage Tail Collar Domain</fullName>
    </recommendedName>
</protein>
<proteinExistence type="predicted"/>
<organism evidence="1 2">
    <name type="scientific">Pandoraea pulmonicola</name>
    <dbReference type="NCBI Taxonomy" id="93221"/>
    <lineage>
        <taxon>Bacteria</taxon>
        <taxon>Pseudomonadati</taxon>
        <taxon>Pseudomonadota</taxon>
        <taxon>Betaproteobacteria</taxon>
        <taxon>Burkholderiales</taxon>
        <taxon>Burkholderiaceae</taxon>
        <taxon>Pandoraea</taxon>
    </lineage>
</organism>
<evidence type="ECO:0000313" key="2">
    <source>
        <dbReference type="Proteomes" id="UP000254589"/>
    </source>
</evidence>
<reference evidence="1 2" key="1">
    <citation type="submission" date="2018-06" db="EMBL/GenBank/DDBJ databases">
        <authorList>
            <consortium name="Pathogen Informatics"/>
            <person name="Doyle S."/>
        </authorList>
    </citation>
    <scope>NUCLEOTIDE SEQUENCE [LARGE SCALE GENOMIC DNA]</scope>
    <source>
        <strain evidence="1 2">NCTC13159</strain>
    </source>
</reference>
<dbReference type="AlphaFoldDB" id="A0AAJ4ZGY3"/>